<dbReference type="Gene3D" id="2.170.270.10">
    <property type="entry name" value="SET domain"/>
    <property type="match status" value="1"/>
</dbReference>
<dbReference type="CDD" id="cd08161">
    <property type="entry name" value="SET"/>
    <property type="match status" value="1"/>
</dbReference>
<dbReference type="PANTHER" id="PTHR12197:SF294">
    <property type="entry name" value="POTENTIAL PROTEIN LYSINE METHYLTRANSFERASE SET6"/>
    <property type="match status" value="1"/>
</dbReference>
<dbReference type="AlphaFoldDB" id="A0A6A6VZB6"/>
<dbReference type="OrthoDB" id="1028014at2759"/>
<dbReference type="InterPro" id="IPR046341">
    <property type="entry name" value="SET_dom_sf"/>
</dbReference>
<name>A0A6A6VZB6_9PEZI</name>
<dbReference type="CDD" id="cd20071">
    <property type="entry name" value="SET_SMYD"/>
    <property type="match status" value="1"/>
</dbReference>
<evidence type="ECO:0000313" key="3">
    <source>
        <dbReference type="Proteomes" id="UP000799437"/>
    </source>
</evidence>
<dbReference type="InterPro" id="IPR001214">
    <property type="entry name" value="SET_dom"/>
</dbReference>
<dbReference type="EMBL" id="ML996578">
    <property type="protein sequence ID" value="KAF2755219.1"/>
    <property type="molecule type" value="Genomic_DNA"/>
</dbReference>
<organism evidence="2 3">
    <name type="scientific">Pseudovirgaria hyperparasitica</name>
    <dbReference type="NCBI Taxonomy" id="470096"/>
    <lineage>
        <taxon>Eukaryota</taxon>
        <taxon>Fungi</taxon>
        <taxon>Dikarya</taxon>
        <taxon>Ascomycota</taxon>
        <taxon>Pezizomycotina</taxon>
        <taxon>Dothideomycetes</taxon>
        <taxon>Dothideomycetes incertae sedis</taxon>
        <taxon>Acrospermales</taxon>
        <taxon>Acrospermaceae</taxon>
        <taxon>Pseudovirgaria</taxon>
    </lineage>
</organism>
<dbReference type="PANTHER" id="PTHR12197">
    <property type="entry name" value="HISTONE-LYSINE N-METHYLTRANSFERASE SMYD"/>
    <property type="match status" value="1"/>
</dbReference>
<dbReference type="SUPFAM" id="SSF82199">
    <property type="entry name" value="SET domain"/>
    <property type="match status" value="1"/>
</dbReference>
<dbReference type="SMART" id="SM00317">
    <property type="entry name" value="SET"/>
    <property type="match status" value="1"/>
</dbReference>
<dbReference type="Proteomes" id="UP000799437">
    <property type="component" value="Unassembled WGS sequence"/>
</dbReference>
<sequence length="340" mass="37469">MDPPPGAPTSPYFAVAKSESAGRGVFATCDIPAGTHVFTANDLTAHVIQREYRREVCALCFAYDRGKNLKQRDALRGFAFCTPACEQAWKSQDGVTLRAWAAVERLVRARSREDAELVDADAARPGGAEIKAAWHGVRNQALLVREARTGMSTKMHRKAVQQAISNPVSADTLPLQLSAVLHRYRSSAVWSAVLALASNARPYNSTEELRSHVNSYLHLLAVLPEELLEVTTAETVLTVLTRDSHNSFGIRSLEDDGAEFFGYGVWPSASYFNHSCAPNVLKQRVGSTWVFTTERDVEAGSELCITYLSGEERALSRNGRMTRLKKAWGFECACERCADI</sequence>
<keyword evidence="3" id="KW-1185">Reference proteome</keyword>
<dbReference type="PROSITE" id="PS50280">
    <property type="entry name" value="SET"/>
    <property type="match status" value="1"/>
</dbReference>
<evidence type="ECO:0000313" key="2">
    <source>
        <dbReference type="EMBL" id="KAF2755219.1"/>
    </source>
</evidence>
<feature type="domain" description="SET" evidence="1">
    <location>
        <begin position="11"/>
        <end position="308"/>
    </location>
</feature>
<accession>A0A6A6VZB6</accession>
<proteinExistence type="predicted"/>
<dbReference type="GeneID" id="54488489"/>
<dbReference type="GO" id="GO:0005634">
    <property type="term" value="C:nucleus"/>
    <property type="evidence" value="ECO:0007669"/>
    <property type="project" value="TreeGrafter"/>
</dbReference>
<reference evidence="2" key="1">
    <citation type="journal article" date="2020" name="Stud. Mycol.">
        <title>101 Dothideomycetes genomes: a test case for predicting lifestyles and emergence of pathogens.</title>
        <authorList>
            <person name="Haridas S."/>
            <person name="Albert R."/>
            <person name="Binder M."/>
            <person name="Bloem J."/>
            <person name="Labutti K."/>
            <person name="Salamov A."/>
            <person name="Andreopoulos B."/>
            <person name="Baker S."/>
            <person name="Barry K."/>
            <person name="Bills G."/>
            <person name="Bluhm B."/>
            <person name="Cannon C."/>
            <person name="Castanera R."/>
            <person name="Culley D."/>
            <person name="Daum C."/>
            <person name="Ezra D."/>
            <person name="Gonzalez J."/>
            <person name="Henrissat B."/>
            <person name="Kuo A."/>
            <person name="Liang C."/>
            <person name="Lipzen A."/>
            <person name="Lutzoni F."/>
            <person name="Magnuson J."/>
            <person name="Mondo S."/>
            <person name="Nolan M."/>
            <person name="Ohm R."/>
            <person name="Pangilinan J."/>
            <person name="Park H.-J."/>
            <person name="Ramirez L."/>
            <person name="Alfaro M."/>
            <person name="Sun H."/>
            <person name="Tritt A."/>
            <person name="Yoshinaga Y."/>
            <person name="Zwiers L.-H."/>
            <person name="Turgeon B."/>
            <person name="Goodwin S."/>
            <person name="Spatafora J."/>
            <person name="Crous P."/>
            <person name="Grigoriev I."/>
        </authorList>
    </citation>
    <scope>NUCLEOTIDE SEQUENCE</scope>
    <source>
        <strain evidence="2">CBS 121739</strain>
    </source>
</reference>
<dbReference type="InterPro" id="IPR050869">
    <property type="entry name" value="H3K4_H4K5_MeTrfase"/>
</dbReference>
<dbReference type="Pfam" id="PF00856">
    <property type="entry name" value="SET"/>
    <property type="match status" value="1"/>
</dbReference>
<evidence type="ECO:0000259" key="1">
    <source>
        <dbReference type="PROSITE" id="PS50280"/>
    </source>
</evidence>
<gene>
    <name evidence="2" type="ORF">EJ05DRAFT_503524</name>
</gene>
<protein>
    <submittedName>
        <fullName evidence="2">SET domain-containing protein</fullName>
    </submittedName>
</protein>
<dbReference type="RefSeq" id="XP_033597670.1">
    <property type="nucleotide sequence ID" value="XM_033747435.1"/>
</dbReference>